<dbReference type="InterPro" id="IPR002933">
    <property type="entry name" value="Peptidase_M20"/>
</dbReference>
<dbReference type="RefSeq" id="WP_023511061.1">
    <property type="nucleotide sequence ID" value="NZ_AWTC01000015.1"/>
</dbReference>
<dbReference type="PATRIC" id="fig|1395513.3.peg.2868"/>
<dbReference type="Proteomes" id="UP000018296">
    <property type="component" value="Unassembled WGS sequence"/>
</dbReference>
<keyword evidence="2" id="KW-0464">Manganese</keyword>
<dbReference type="GO" id="GO:0019877">
    <property type="term" value="P:diaminopimelate biosynthetic process"/>
    <property type="evidence" value="ECO:0007669"/>
    <property type="project" value="UniProtKB-ARBA"/>
</dbReference>
<dbReference type="InterPro" id="IPR036264">
    <property type="entry name" value="Bact_exopeptidase_dim_dom"/>
</dbReference>
<feature type="binding site" evidence="2">
    <location>
        <position position="141"/>
    </location>
    <ligand>
        <name>Mn(2+)</name>
        <dbReference type="ChEBI" id="CHEBI:29035"/>
        <label>2</label>
    </ligand>
</feature>
<evidence type="ECO:0000256" key="1">
    <source>
        <dbReference type="ARBA" id="ARBA00022801"/>
    </source>
</evidence>
<dbReference type="OrthoDB" id="9776731at2"/>
<reference evidence="4 5" key="1">
    <citation type="journal article" date="2013" name="Genome Announc.">
        <title>Genome Sequence of Sporolactobacillus laevolacticus DSM442, an Efficient Polymer-Grade D-Lactate Producer from Agricultural Waste Cottonseed as a Nitrogen Source.</title>
        <authorList>
            <person name="Wang H."/>
            <person name="Wang L."/>
            <person name="Ju J."/>
            <person name="Yu B."/>
            <person name="Ma Y."/>
        </authorList>
    </citation>
    <scope>NUCLEOTIDE SEQUENCE [LARGE SCALE GENOMIC DNA]</scope>
    <source>
        <strain evidence="4 5">DSM 442</strain>
    </source>
</reference>
<protein>
    <submittedName>
        <fullName evidence="4">Amidohydrolase</fullName>
    </submittedName>
</protein>
<dbReference type="eggNOG" id="COG1473">
    <property type="taxonomic scope" value="Bacteria"/>
</dbReference>
<evidence type="ECO:0000259" key="3">
    <source>
        <dbReference type="Pfam" id="PF07687"/>
    </source>
</evidence>
<keyword evidence="2" id="KW-0479">Metal-binding</keyword>
<keyword evidence="1 4" id="KW-0378">Hydrolase</keyword>
<gene>
    <name evidence="4" type="ORF">P343_14150</name>
</gene>
<dbReference type="STRING" id="1395513.P343_14150"/>
<dbReference type="Gene3D" id="3.30.70.360">
    <property type="match status" value="1"/>
</dbReference>
<dbReference type="AlphaFoldDB" id="V6IWJ8"/>
<dbReference type="SUPFAM" id="SSF53187">
    <property type="entry name" value="Zn-dependent exopeptidases"/>
    <property type="match status" value="1"/>
</dbReference>
<sequence>MDTHESELLQKAQLLKPQLIKWRRDFHKHPELAFEEVRTSEMVAGFLKSLNFDVKQHVGGTGIVAFLRGDKPGKTIGLRADMDALPIQEQNTFDFHSINSGKSHACGHDAHTAMLMGAAQLLSTHRPKQGNIAFLFQPAEEISEGAKAMIEAGALNGIDVMAGLHINAGVDLGKVAFAGKVGCGSTDFFSLTVIGKGGHAAHPDLTVDSIAVTGQLITALQQFASRQMDPVEPFVLTIATIQGGSANNAIAPEVKMTGTVRTLNPELRETAPQRIEKIIQGVTLAFGADYDFQYTFSAPSIINDAQMTELAERTVDITMGTGHRIKSKPSLGGEDFSFYTEHLPSVFFVLGAGSDSIARHPNHHPKFTVDEDALPYGSALLAAIALNYLDTETSSL</sequence>
<proteinExistence type="predicted"/>
<dbReference type="PANTHER" id="PTHR11014">
    <property type="entry name" value="PEPTIDASE M20 FAMILY MEMBER"/>
    <property type="match status" value="1"/>
</dbReference>
<accession>V6IWJ8</accession>
<feature type="binding site" evidence="2">
    <location>
        <position position="165"/>
    </location>
    <ligand>
        <name>Mn(2+)</name>
        <dbReference type="ChEBI" id="CHEBI:29035"/>
        <label>2</label>
    </ligand>
</feature>
<dbReference type="InterPro" id="IPR017439">
    <property type="entry name" value="Amidohydrolase"/>
</dbReference>
<evidence type="ECO:0000313" key="5">
    <source>
        <dbReference type="Proteomes" id="UP000018296"/>
    </source>
</evidence>
<dbReference type="SUPFAM" id="SSF55031">
    <property type="entry name" value="Bacterial exopeptidase dimerisation domain"/>
    <property type="match status" value="1"/>
</dbReference>
<evidence type="ECO:0000256" key="2">
    <source>
        <dbReference type="PIRSR" id="PIRSR005962-1"/>
    </source>
</evidence>
<name>V6IWJ8_9BACL</name>
<organism evidence="4 5">
    <name type="scientific">Sporolactobacillus laevolacticus DSM 442</name>
    <dbReference type="NCBI Taxonomy" id="1395513"/>
    <lineage>
        <taxon>Bacteria</taxon>
        <taxon>Bacillati</taxon>
        <taxon>Bacillota</taxon>
        <taxon>Bacilli</taxon>
        <taxon>Bacillales</taxon>
        <taxon>Sporolactobacillaceae</taxon>
        <taxon>Sporolactobacillus</taxon>
    </lineage>
</organism>
<feature type="binding site" evidence="2">
    <location>
        <position position="106"/>
    </location>
    <ligand>
        <name>Mn(2+)</name>
        <dbReference type="ChEBI" id="CHEBI:29035"/>
        <label>2</label>
    </ligand>
</feature>
<keyword evidence="5" id="KW-1185">Reference proteome</keyword>
<dbReference type="FunFam" id="3.30.70.360:FF:000001">
    <property type="entry name" value="N-acetyldiaminopimelate deacetylase"/>
    <property type="match status" value="1"/>
</dbReference>
<comment type="cofactor">
    <cofactor evidence="2">
        <name>Mn(2+)</name>
        <dbReference type="ChEBI" id="CHEBI:29035"/>
    </cofactor>
    <text evidence="2">The Mn(2+) ion enhances activity.</text>
</comment>
<dbReference type="GO" id="GO:0046872">
    <property type="term" value="F:metal ion binding"/>
    <property type="evidence" value="ECO:0007669"/>
    <property type="project" value="UniProtKB-KW"/>
</dbReference>
<dbReference type="NCBIfam" id="TIGR01891">
    <property type="entry name" value="amidohydrolases"/>
    <property type="match status" value="1"/>
</dbReference>
<dbReference type="Pfam" id="PF07687">
    <property type="entry name" value="M20_dimer"/>
    <property type="match status" value="1"/>
</dbReference>
<comment type="caution">
    <text evidence="4">The sequence shown here is derived from an EMBL/GenBank/DDBJ whole genome shotgun (WGS) entry which is preliminary data.</text>
</comment>
<dbReference type="GO" id="GO:0050118">
    <property type="term" value="F:N-acetyldiaminopimelate deacetylase activity"/>
    <property type="evidence" value="ECO:0007669"/>
    <property type="project" value="UniProtKB-ARBA"/>
</dbReference>
<dbReference type="Gene3D" id="3.40.630.10">
    <property type="entry name" value="Zn peptidases"/>
    <property type="match status" value="1"/>
</dbReference>
<dbReference type="EMBL" id="AWTC01000015">
    <property type="protein sequence ID" value="EST10956.1"/>
    <property type="molecule type" value="Genomic_DNA"/>
</dbReference>
<dbReference type="Pfam" id="PF01546">
    <property type="entry name" value="Peptidase_M20"/>
    <property type="match status" value="1"/>
</dbReference>
<dbReference type="PIRSF" id="PIRSF005962">
    <property type="entry name" value="Pept_M20D_amidohydro"/>
    <property type="match status" value="1"/>
</dbReference>
<evidence type="ECO:0000313" key="4">
    <source>
        <dbReference type="EMBL" id="EST10956.1"/>
    </source>
</evidence>
<feature type="domain" description="Peptidase M20 dimerisation" evidence="3">
    <location>
        <begin position="189"/>
        <end position="280"/>
    </location>
</feature>
<dbReference type="InterPro" id="IPR011650">
    <property type="entry name" value="Peptidase_M20_dimer"/>
</dbReference>
<feature type="binding site" evidence="2">
    <location>
        <position position="363"/>
    </location>
    <ligand>
        <name>Mn(2+)</name>
        <dbReference type="ChEBI" id="CHEBI:29035"/>
        <label>2</label>
    </ligand>
</feature>
<feature type="binding site" evidence="2">
    <location>
        <position position="108"/>
    </location>
    <ligand>
        <name>Mn(2+)</name>
        <dbReference type="ChEBI" id="CHEBI:29035"/>
        <label>2</label>
    </ligand>
</feature>
<dbReference type="PANTHER" id="PTHR11014:SF63">
    <property type="entry name" value="METALLOPEPTIDASE, PUTATIVE (AFU_ORTHOLOGUE AFUA_6G09600)-RELATED"/>
    <property type="match status" value="1"/>
</dbReference>